<organism evidence="14 15">
    <name type="scientific">Paramuricea clavata</name>
    <name type="common">Red gorgonian</name>
    <name type="synonym">Violescent sea-whip</name>
    <dbReference type="NCBI Taxonomy" id="317549"/>
    <lineage>
        <taxon>Eukaryota</taxon>
        <taxon>Metazoa</taxon>
        <taxon>Cnidaria</taxon>
        <taxon>Anthozoa</taxon>
        <taxon>Octocorallia</taxon>
        <taxon>Malacalcyonacea</taxon>
        <taxon>Plexauridae</taxon>
        <taxon>Paramuricea</taxon>
    </lineage>
</organism>
<keyword evidence="13" id="KW-0879">Wnt signaling pathway</keyword>
<keyword evidence="9" id="KW-1133">Transmembrane helix</keyword>
<evidence type="ECO:0000256" key="7">
    <source>
        <dbReference type="ARBA" id="ARBA00022729"/>
    </source>
</evidence>
<comment type="function">
    <text evidence="13">Metalloprotease that acts as a negative regulator of the Wnt signaling pathway.</text>
</comment>
<dbReference type="InterPro" id="IPR002816">
    <property type="entry name" value="TraB/PrgY/GumN_fam"/>
</dbReference>
<dbReference type="AlphaFoldDB" id="A0A6S7J841"/>
<gene>
    <name evidence="14" type="ORF">PACLA_8A068891</name>
</gene>
<evidence type="ECO:0000256" key="12">
    <source>
        <dbReference type="ARBA" id="ARBA00023180"/>
    </source>
</evidence>
<keyword evidence="8 13" id="KW-0378">Hydrolase</keyword>
<keyword evidence="10 13" id="KW-0482">Metalloprotease</keyword>
<comment type="subcellular location">
    <subcellularLocation>
        <location evidence="13">Cell membrane</location>
        <topology evidence="13">Single-pass type I membrane protein</topology>
    </subcellularLocation>
    <subcellularLocation>
        <location evidence="2">Membrane</location>
        <topology evidence="2">Single-pass type I membrane protein</topology>
    </subcellularLocation>
</comment>
<comment type="cofactor">
    <cofactor evidence="13">
        <name>Mn(2+)</name>
        <dbReference type="ChEBI" id="CHEBI:29035"/>
    </cofactor>
    <cofactor evidence="13">
        <name>Co(2+)</name>
        <dbReference type="ChEBI" id="CHEBI:48828"/>
    </cofactor>
    <text evidence="13">Divalent metal cations. Mn(2+) or Co(2+).</text>
</comment>
<dbReference type="Pfam" id="PF01963">
    <property type="entry name" value="TraB_PrgY_gumN"/>
    <property type="match status" value="1"/>
</dbReference>
<name>A0A6S7J841_PARCT</name>
<dbReference type="GO" id="GO:0004222">
    <property type="term" value="F:metalloendopeptidase activity"/>
    <property type="evidence" value="ECO:0007669"/>
    <property type="project" value="UniProtKB-UniRule"/>
</dbReference>
<keyword evidence="4 13" id="KW-0645">Protease</keyword>
<evidence type="ECO:0000313" key="15">
    <source>
        <dbReference type="Proteomes" id="UP001152795"/>
    </source>
</evidence>
<dbReference type="GO" id="GO:0005886">
    <property type="term" value="C:plasma membrane"/>
    <property type="evidence" value="ECO:0007669"/>
    <property type="project" value="UniProtKB-SubCell"/>
</dbReference>
<evidence type="ECO:0000256" key="2">
    <source>
        <dbReference type="ARBA" id="ARBA00004479"/>
    </source>
</evidence>
<dbReference type="PANTHER" id="PTHR31120">
    <property type="entry name" value="METALLOPROTEASE TIKI"/>
    <property type="match status" value="1"/>
</dbReference>
<dbReference type="GO" id="GO:0030178">
    <property type="term" value="P:negative regulation of Wnt signaling pathway"/>
    <property type="evidence" value="ECO:0007669"/>
    <property type="project" value="UniProtKB-UniRule"/>
</dbReference>
<keyword evidence="13" id="KW-1003">Cell membrane</keyword>
<dbReference type="EC" id="3.4.-.-" evidence="13"/>
<keyword evidence="5" id="KW-0812">Transmembrane</keyword>
<accession>A0A6S7J841</accession>
<dbReference type="PANTHER" id="PTHR31120:SF6">
    <property type="entry name" value="METALLOPROTEASE TIKI HOMOLOG"/>
    <property type="match status" value="1"/>
</dbReference>
<evidence type="ECO:0000256" key="4">
    <source>
        <dbReference type="ARBA" id="ARBA00022670"/>
    </source>
</evidence>
<keyword evidence="7 13" id="KW-0732">Signal</keyword>
<evidence type="ECO:0000256" key="13">
    <source>
        <dbReference type="RuleBase" id="RU369069"/>
    </source>
</evidence>
<comment type="caution">
    <text evidence="14">The sequence shown here is derived from an EMBL/GenBank/DDBJ whole genome shotgun (WGS) entry which is preliminary data.</text>
</comment>
<dbReference type="InterPro" id="IPR040230">
    <property type="entry name" value="TIKI1/2-like"/>
</dbReference>
<keyword evidence="15" id="KW-1185">Reference proteome</keyword>
<keyword evidence="6 13" id="KW-0479">Metal-binding</keyword>
<comment type="cofactor">
    <cofactor evidence="1">
        <name>Co(2+)</name>
        <dbReference type="ChEBI" id="CHEBI:48828"/>
    </cofactor>
</comment>
<keyword evidence="12" id="KW-0325">Glycoprotein</keyword>
<sequence length="109" mass="12774">VILALNQTLILHEKIRRGEENLPFSTKQLIYHYNCGNLKDVLFSQVTSGIANLENISETNSLQKEQTREFEEYMKEELFFKRNRKMAKKIVKIVNEEPKRRMIFALGAG</sequence>
<dbReference type="GO" id="GO:0006508">
    <property type="term" value="P:proteolysis"/>
    <property type="evidence" value="ECO:0007669"/>
    <property type="project" value="UniProtKB-KW"/>
</dbReference>
<evidence type="ECO:0000256" key="3">
    <source>
        <dbReference type="ARBA" id="ARBA00008261"/>
    </source>
</evidence>
<dbReference type="OrthoDB" id="9947882at2759"/>
<evidence type="ECO:0000256" key="11">
    <source>
        <dbReference type="ARBA" id="ARBA00023136"/>
    </source>
</evidence>
<evidence type="ECO:0000256" key="9">
    <source>
        <dbReference type="ARBA" id="ARBA00022989"/>
    </source>
</evidence>
<evidence type="ECO:0000256" key="10">
    <source>
        <dbReference type="ARBA" id="ARBA00023049"/>
    </source>
</evidence>
<dbReference type="EMBL" id="CACRXK020007871">
    <property type="protein sequence ID" value="CAB4013401.1"/>
    <property type="molecule type" value="Genomic_DNA"/>
</dbReference>
<dbReference type="GO" id="GO:0046872">
    <property type="term" value="F:metal ion binding"/>
    <property type="evidence" value="ECO:0007669"/>
    <property type="project" value="UniProtKB-UniRule"/>
</dbReference>
<reference evidence="14" key="1">
    <citation type="submission" date="2020-04" db="EMBL/GenBank/DDBJ databases">
        <authorList>
            <person name="Alioto T."/>
            <person name="Alioto T."/>
            <person name="Gomez Garrido J."/>
        </authorList>
    </citation>
    <scope>NUCLEOTIDE SEQUENCE</scope>
    <source>
        <strain evidence="14">A484AB</strain>
    </source>
</reference>
<evidence type="ECO:0000256" key="5">
    <source>
        <dbReference type="ARBA" id="ARBA00022692"/>
    </source>
</evidence>
<comment type="similarity">
    <text evidence="3 13">Belongs to the TIKI family.</text>
</comment>
<evidence type="ECO:0000256" key="8">
    <source>
        <dbReference type="ARBA" id="ARBA00022801"/>
    </source>
</evidence>
<protein>
    <recommendedName>
        <fullName evidence="13">Metalloprotease TIKI homolog</fullName>
        <ecNumber evidence="13">3.4.-.-</ecNumber>
    </recommendedName>
</protein>
<evidence type="ECO:0000256" key="1">
    <source>
        <dbReference type="ARBA" id="ARBA00001941"/>
    </source>
</evidence>
<evidence type="ECO:0000313" key="14">
    <source>
        <dbReference type="EMBL" id="CAB4013401.1"/>
    </source>
</evidence>
<evidence type="ECO:0000256" key="6">
    <source>
        <dbReference type="ARBA" id="ARBA00022723"/>
    </source>
</evidence>
<proteinExistence type="inferred from homology"/>
<dbReference type="GO" id="GO:0016055">
    <property type="term" value="P:Wnt signaling pathway"/>
    <property type="evidence" value="ECO:0007669"/>
    <property type="project" value="UniProtKB-KW"/>
</dbReference>
<keyword evidence="11" id="KW-0472">Membrane</keyword>
<dbReference type="Proteomes" id="UP001152795">
    <property type="component" value="Unassembled WGS sequence"/>
</dbReference>
<feature type="non-terminal residue" evidence="14">
    <location>
        <position position="1"/>
    </location>
</feature>